<sequence>MKRICAVYRSARNEGMYLYVDHEEDLSRVPDDLLARFGTPARSMTLVLHADRKLARADVVKVMQEIAENGFYLQLPPQPERLDPRVVPETDD</sequence>
<dbReference type="HAMAP" id="MF_01866">
    <property type="entry name" value="UPF0745"/>
    <property type="match status" value="1"/>
</dbReference>
<dbReference type="PANTHER" id="PTHR38109">
    <property type="entry name" value="PROTEIN YCGL"/>
    <property type="match status" value="1"/>
</dbReference>
<keyword evidence="4" id="KW-1185">Reference proteome</keyword>
<name>A0ABV3TWV7_9GAMM</name>
<dbReference type="InterPro" id="IPR038068">
    <property type="entry name" value="YcgL-like_sf"/>
</dbReference>
<dbReference type="EMBL" id="JBFRYB010000001">
    <property type="protein sequence ID" value="MEX1666090.1"/>
    <property type="molecule type" value="Genomic_DNA"/>
</dbReference>
<proteinExistence type="inferred from homology"/>
<feature type="domain" description="YcgL" evidence="2">
    <location>
        <begin position="3"/>
        <end position="87"/>
    </location>
</feature>
<dbReference type="InterPro" id="IPR027354">
    <property type="entry name" value="YcgL_dom"/>
</dbReference>
<organism evidence="3 4">
    <name type="scientific">Zhongshania arctica</name>
    <dbReference type="NCBI Taxonomy" id="3238302"/>
    <lineage>
        <taxon>Bacteria</taxon>
        <taxon>Pseudomonadati</taxon>
        <taxon>Pseudomonadota</taxon>
        <taxon>Gammaproteobacteria</taxon>
        <taxon>Cellvibrionales</taxon>
        <taxon>Spongiibacteraceae</taxon>
        <taxon>Zhongshania</taxon>
    </lineage>
</organism>
<dbReference type="Proteomes" id="UP001557484">
    <property type="component" value="Unassembled WGS sequence"/>
</dbReference>
<evidence type="ECO:0000313" key="3">
    <source>
        <dbReference type="EMBL" id="MEX1666090.1"/>
    </source>
</evidence>
<dbReference type="PANTHER" id="PTHR38109:SF1">
    <property type="entry name" value="PROTEIN YCGL"/>
    <property type="match status" value="1"/>
</dbReference>
<dbReference type="PROSITE" id="PS51648">
    <property type="entry name" value="YCGL"/>
    <property type="match status" value="1"/>
</dbReference>
<dbReference type="Pfam" id="PF05166">
    <property type="entry name" value="YcgL"/>
    <property type="match status" value="1"/>
</dbReference>
<evidence type="ECO:0000256" key="1">
    <source>
        <dbReference type="HAMAP-Rule" id="MF_01866"/>
    </source>
</evidence>
<gene>
    <name evidence="3" type="ORF">AB4875_11385</name>
</gene>
<comment type="caution">
    <text evidence="3">The sequence shown here is derived from an EMBL/GenBank/DDBJ whole genome shotgun (WGS) entry which is preliminary data.</text>
</comment>
<dbReference type="Gene3D" id="3.10.510.20">
    <property type="entry name" value="YcgL domain"/>
    <property type="match status" value="1"/>
</dbReference>
<dbReference type="RefSeq" id="WP_368376175.1">
    <property type="nucleotide sequence ID" value="NZ_JBFRYB010000001.1"/>
</dbReference>
<evidence type="ECO:0000313" key="4">
    <source>
        <dbReference type="Proteomes" id="UP001557484"/>
    </source>
</evidence>
<dbReference type="SUPFAM" id="SSF160191">
    <property type="entry name" value="YcgL-like"/>
    <property type="match status" value="1"/>
</dbReference>
<protein>
    <recommendedName>
        <fullName evidence="1">YcgL domain-containing protein AB4875_11385</fullName>
    </recommendedName>
</protein>
<accession>A0ABV3TWV7</accession>
<evidence type="ECO:0000259" key="2">
    <source>
        <dbReference type="PROSITE" id="PS51648"/>
    </source>
</evidence>
<reference evidence="3 4" key="1">
    <citation type="journal article" date="2011" name="Int. J. Syst. Evol. Microbiol.">
        <title>Zhongshania antarctica gen. nov., sp. nov. and Zhongshania guokunii sp. nov., gammaproteobacteria respectively isolated from coastal attached (fast) ice and surface seawater of the Antarctic.</title>
        <authorList>
            <person name="Li H.J."/>
            <person name="Zhang X.Y."/>
            <person name="Chen C.X."/>
            <person name="Zhang Y.J."/>
            <person name="Gao Z.M."/>
            <person name="Yu Y."/>
            <person name="Chen X.L."/>
            <person name="Chen B."/>
            <person name="Zhang Y.Z."/>
        </authorList>
    </citation>
    <scope>NUCLEOTIDE SEQUENCE [LARGE SCALE GENOMIC DNA]</scope>
    <source>
        <strain evidence="3 4">R06B22</strain>
    </source>
</reference>